<dbReference type="AlphaFoldDB" id="A0A8J2KY29"/>
<dbReference type="PROSITE" id="PS51081">
    <property type="entry name" value="ZF_SIAH"/>
    <property type="match status" value="1"/>
</dbReference>
<dbReference type="GO" id="GO:0031624">
    <property type="term" value="F:ubiquitin conjugating enzyme binding"/>
    <property type="evidence" value="ECO:0007669"/>
    <property type="project" value="TreeGrafter"/>
</dbReference>
<reference evidence="13" key="1">
    <citation type="submission" date="2021-06" db="EMBL/GenBank/DDBJ databases">
        <authorList>
            <person name="Hodson N. C."/>
            <person name="Mongue J. A."/>
            <person name="Jaron S. K."/>
        </authorList>
    </citation>
    <scope>NUCLEOTIDE SEQUENCE</scope>
</reference>
<organism evidence="13 14">
    <name type="scientific">Allacma fusca</name>
    <dbReference type="NCBI Taxonomy" id="39272"/>
    <lineage>
        <taxon>Eukaryota</taxon>
        <taxon>Metazoa</taxon>
        <taxon>Ecdysozoa</taxon>
        <taxon>Arthropoda</taxon>
        <taxon>Hexapoda</taxon>
        <taxon>Collembola</taxon>
        <taxon>Symphypleona</taxon>
        <taxon>Sminthuridae</taxon>
        <taxon>Allacma</taxon>
    </lineage>
</organism>
<dbReference type="PANTHER" id="PTHR45877:SF2">
    <property type="entry name" value="E3 UBIQUITIN-PROTEIN LIGASE SINA-RELATED"/>
    <property type="match status" value="1"/>
</dbReference>
<dbReference type="OrthoDB" id="941555at2759"/>
<name>A0A8J2KY29_9HEXA</name>
<dbReference type="InterPro" id="IPR004162">
    <property type="entry name" value="SINA-like_animal"/>
</dbReference>
<feature type="region of interest" description="Disordered" evidence="10">
    <location>
        <begin position="1"/>
        <end position="103"/>
    </location>
</feature>
<comment type="catalytic activity">
    <reaction evidence="1">
        <text>S-ubiquitinyl-[E2 ubiquitin-conjugating enzyme]-L-cysteine + [acceptor protein]-L-lysine = [E2 ubiquitin-conjugating enzyme]-L-cysteine + N(6)-ubiquitinyl-[acceptor protein]-L-lysine.</text>
        <dbReference type="EC" id="2.3.2.27"/>
    </reaction>
</comment>
<dbReference type="Pfam" id="PF21362">
    <property type="entry name" value="Sina_RING"/>
    <property type="match status" value="1"/>
</dbReference>
<evidence type="ECO:0000256" key="2">
    <source>
        <dbReference type="ARBA" id="ARBA00004906"/>
    </source>
</evidence>
<accession>A0A8J2KY29</accession>
<evidence type="ECO:0000313" key="14">
    <source>
        <dbReference type="Proteomes" id="UP000708208"/>
    </source>
</evidence>
<proteinExistence type="predicted"/>
<comment type="pathway">
    <text evidence="2">Protein modification; protein ubiquitination.</text>
</comment>
<comment type="caution">
    <text evidence="13">The sequence shown here is derived from an EMBL/GenBank/DDBJ whole genome shotgun (WGS) entry which is preliminary data.</text>
</comment>
<dbReference type="GO" id="GO:0016567">
    <property type="term" value="P:protein ubiquitination"/>
    <property type="evidence" value="ECO:0007669"/>
    <property type="project" value="UniProtKB-UniPathway"/>
</dbReference>
<evidence type="ECO:0000256" key="6">
    <source>
        <dbReference type="ARBA" id="ARBA00022771"/>
    </source>
</evidence>
<dbReference type="PROSITE" id="PS50089">
    <property type="entry name" value="ZF_RING_2"/>
    <property type="match status" value="1"/>
</dbReference>
<dbReference type="GO" id="GO:0043161">
    <property type="term" value="P:proteasome-mediated ubiquitin-dependent protein catabolic process"/>
    <property type="evidence" value="ECO:0007669"/>
    <property type="project" value="TreeGrafter"/>
</dbReference>
<gene>
    <name evidence="13" type="ORF">AFUS01_LOCUS33839</name>
</gene>
<dbReference type="Proteomes" id="UP000708208">
    <property type="component" value="Unassembled WGS sequence"/>
</dbReference>
<dbReference type="InterPro" id="IPR049548">
    <property type="entry name" value="Sina-like_RING"/>
</dbReference>
<sequence>MPPKQDPGGGDGGSNANQNPKNRGQKFKKPYQQHQSRDTEPRNGNNSRSKSNTSVRSDNSAADQGQKFYNQFNNLNVGHRPTPSGDSAMGNPRQQQRLPKDGISSEQVQEVLECPVCFEIPRPPIYNCYTGHIICGGCKGKIRECPLCRQEYSDSRNYVAEKLAESCTFKCPFAEQGCDAMIKLAQEARHSNDCNYRPLGCEVFPCKTSEVAYKDYISHMKTKHHSQFAPVNHWKATREVFVKKVDRLMQQGYRPPYVLTCHGNTFLQYTQAVGGKMWFWVSLLGTPEEAARYKITMALSSKVRDLRNTWVGPAHSVRHSGDDIYFNGLCMVTTEECLKAFFHTHAEGFPCYNLEILIEKI</sequence>
<protein>
    <recommendedName>
        <fullName evidence="3">RING-type E3 ubiquitin transferase</fullName>
        <ecNumber evidence="3">2.3.2.27</ecNumber>
    </recommendedName>
</protein>
<dbReference type="UniPathway" id="UPA00143"/>
<evidence type="ECO:0000256" key="1">
    <source>
        <dbReference type="ARBA" id="ARBA00000900"/>
    </source>
</evidence>
<keyword evidence="6 9" id="KW-0863">Zinc-finger</keyword>
<dbReference type="GO" id="GO:0061630">
    <property type="term" value="F:ubiquitin protein ligase activity"/>
    <property type="evidence" value="ECO:0007669"/>
    <property type="project" value="UniProtKB-EC"/>
</dbReference>
<feature type="compositionally biased region" description="Polar residues" evidence="10">
    <location>
        <begin position="42"/>
        <end position="76"/>
    </location>
</feature>
<evidence type="ECO:0000256" key="4">
    <source>
        <dbReference type="ARBA" id="ARBA00022679"/>
    </source>
</evidence>
<evidence type="ECO:0000256" key="9">
    <source>
        <dbReference type="PROSITE-ProRule" id="PRU00455"/>
    </source>
</evidence>
<evidence type="ECO:0000256" key="5">
    <source>
        <dbReference type="ARBA" id="ARBA00022723"/>
    </source>
</evidence>
<evidence type="ECO:0000256" key="3">
    <source>
        <dbReference type="ARBA" id="ARBA00012483"/>
    </source>
</evidence>
<feature type="domain" description="SIAH-type" evidence="12">
    <location>
        <begin position="166"/>
        <end position="225"/>
    </location>
</feature>
<evidence type="ECO:0000259" key="12">
    <source>
        <dbReference type="PROSITE" id="PS51081"/>
    </source>
</evidence>
<evidence type="ECO:0000259" key="11">
    <source>
        <dbReference type="PROSITE" id="PS50089"/>
    </source>
</evidence>
<keyword evidence="4" id="KW-0808">Transferase</keyword>
<keyword evidence="14" id="KW-1185">Reference proteome</keyword>
<keyword evidence="5" id="KW-0479">Metal-binding</keyword>
<keyword evidence="8" id="KW-0862">Zinc</keyword>
<evidence type="ECO:0000256" key="10">
    <source>
        <dbReference type="SAM" id="MobiDB-lite"/>
    </source>
</evidence>
<dbReference type="GO" id="GO:0005737">
    <property type="term" value="C:cytoplasm"/>
    <property type="evidence" value="ECO:0007669"/>
    <property type="project" value="TreeGrafter"/>
</dbReference>
<dbReference type="InterPro" id="IPR013010">
    <property type="entry name" value="Znf_SIAH"/>
</dbReference>
<keyword evidence="7" id="KW-0833">Ubl conjugation pathway</keyword>
<evidence type="ECO:0000256" key="8">
    <source>
        <dbReference type="ARBA" id="ARBA00022833"/>
    </source>
</evidence>
<dbReference type="EC" id="2.3.2.27" evidence="3"/>
<feature type="domain" description="RING-type" evidence="11">
    <location>
        <begin position="114"/>
        <end position="149"/>
    </location>
</feature>
<evidence type="ECO:0000313" key="13">
    <source>
        <dbReference type="EMBL" id="CAG7823636.1"/>
    </source>
</evidence>
<dbReference type="GO" id="GO:0008270">
    <property type="term" value="F:zinc ion binding"/>
    <property type="evidence" value="ECO:0007669"/>
    <property type="project" value="UniProtKB-KW"/>
</dbReference>
<evidence type="ECO:0000256" key="7">
    <source>
        <dbReference type="ARBA" id="ARBA00022786"/>
    </source>
</evidence>
<dbReference type="EMBL" id="CAJVCH010530162">
    <property type="protein sequence ID" value="CAG7823636.1"/>
    <property type="molecule type" value="Genomic_DNA"/>
</dbReference>
<dbReference type="PANTHER" id="PTHR45877">
    <property type="entry name" value="E3 UBIQUITIN-PROTEIN LIGASE SIAH2"/>
    <property type="match status" value="1"/>
</dbReference>
<dbReference type="InterPro" id="IPR001841">
    <property type="entry name" value="Znf_RING"/>
</dbReference>